<dbReference type="Proteomes" id="UP000219452">
    <property type="component" value="Unassembled WGS sequence"/>
</dbReference>
<dbReference type="RefSeq" id="WP_097131779.1">
    <property type="nucleotide sequence ID" value="NZ_OCNH01000009.1"/>
</dbReference>
<gene>
    <name evidence="11" type="ORF">SAMN06269250_6355</name>
</gene>
<evidence type="ECO:0000256" key="5">
    <source>
        <dbReference type="ARBA" id="ARBA00022729"/>
    </source>
</evidence>
<dbReference type="PROSITE" id="PS51760">
    <property type="entry name" value="GH10_2"/>
    <property type="match status" value="1"/>
</dbReference>
<evidence type="ECO:0000256" key="8">
    <source>
        <dbReference type="ARBA" id="ARBA00023295"/>
    </source>
</evidence>
<feature type="domain" description="GH10" evidence="10">
    <location>
        <begin position="123"/>
        <end position="426"/>
    </location>
</feature>
<keyword evidence="5" id="KW-0732">Signal</keyword>
<evidence type="ECO:0000313" key="12">
    <source>
        <dbReference type="Proteomes" id="UP000219452"/>
    </source>
</evidence>
<dbReference type="SMART" id="SM00633">
    <property type="entry name" value="Glyco_10"/>
    <property type="match status" value="1"/>
</dbReference>
<evidence type="ECO:0000256" key="1">
    <source>
        <dbReference type="ARBA" id="ARBA00000681"/>
    </source>
</evidence>
<accession>A0A286GW46</accession>
<dbReference type="InterPro" id="IPR017853">
    <property type="entry name" value="GH"/>
</dbReference>
<keyword evidence="6 11" id="KW-0378">Hydrolase</keyword>
<sequence>MRFPSFSFAPANWGQQLIAIYLLISVPQFGCLAQPTGKRIEEQAAAANAGRDSVGKERSRIEAEYITRANQNIEKYRKGDARISFVDAAGKPVRNVSVTVNQVSQDFLFGNLVFEIAGFAPKEPYKVELFKERFKALFNFAILPLYWSNYEKKPGMPDWKRNQDALDWCRVNGITTKGHPLGWTSPSGTPKWLLQMPAKQAEEVYKARIVNNVVGYKGQIDIWDVVNEPVNTVPWETALTDTANTNDFRYNVNNVSVASIAPWVERSFKWAHEANPDGNYILNEYFTLAIPKVRERFYQLLKELKSRDTPISGIGIQGHEPRDMWFSPIEVYKTFDLYQEFGLPIHITELIPQSSGKAITGWRTGTWTEEAQAEFARQFYTLAFGHPAIASINWWGLSDKNIWLKGGGMLDAEYNPKPVYNTLMKLIKDDWMTKNLKLSTGKQGNVAFRGFYGKYQLTVTRPDGSQQILDVHLREKAPNQWTFTL</sequence>
<dbReference type="Gene3D" id="3.20.20.80">
    <property type="entry name" value="Glycosidases"/>
    <property type="match status" value="1"/>
</dbReference>
<evidence type="ECO:0000256" key="9">
    <source>
        <dbReference type="ARBA" id="ARBA00023326"/>
    </source>
</evidence>
<dbReference type="InterPro" id="IPR001000">
    <property type="entry name" value="GH10_dom"/>
</dbReference>
<evidence type="ECO:0000256" key="2">
    <source>
        <dbReference type="ARBA" id="ARBA00007495"/>
    </source>
</evidence>
<dbReference type="Pfam" id="PF00331">
    <property type="entry name" value="Glyco_hydro_10"/>
    <property type="match status" value="1"/>
</dbReference>
<dbReference type="PANTHER" id="PTHR31490">
    <property type="entry name" value="GLYCOSYL HYDROLASE"/>
    <property type="match status" value="1"/>
</dbReference>
<evidence type="ECO:0000256" key="3">
    <source>
        <dbReference type="ARBA" id="ARBA00012590"/>
    </source>
</evidence>
<dbReference type="EMBL" id="OCNH01000009">
    <property type="protein sequence ID" value="SOD99299.1"/>
    <property type="molecule type" value="Genomic_DNA"/>
</dbReference>
<dbReference type="SUPFAM" id="SSF51445">
    <property type="entry name" value="(Trans)glycosidases"/>
    <property type="match status" value="1"/>
</dbReference>
<dbReference type="GO" id="GO:0045493">
    <property type="term" value="P:xylan catabolic process"/>
    <property type="evidence" value="ECO:0007669"/>
    <property type="project" value="UniProtKB-KW"/>
</dbReference>
<evidence type="ECO:0000256" key="7">
    <source>
        <dbReference type="ARBA" id="ARBA00023277"/>
    </source>
</evidence>
<keyword evidence="7" id="KW-0119">Carbohydrate metabolism</keyword>
<keyword evidence="12" id="KW-1185">Reference proteome</keyword>
<evidence type="ECO:0000259" key="10">
    <source>
        <dbReference type="PROSITE" id="PS51760"/>
    </source>
</evidence>
<dbReference type="AlphaFoldDB" id="A0A286GW46"/>
<dbReference type="OrthoDB" id="9809277at2"/>
<comment type="similarity">
    <text evidence="2">Belongs to the glycosyl hydrolase 10 (cellulase F) family.</text>
</comment>
<keyword evidence="8 11" id="KW-0326">Glycosidase</keyword>
<reference evidence="12" key="1">
    <citation type="submission" date="2017-09" db="EMBL/GenBank/DDBJ databases">
        <authorList>
            <person name="Varghese N."/>
            <person name="Submissions S."/>
        </authorList>
    </citation>
    <scope>NUCLEOTIDE SEQUENCE [LARGE SCALE GENOMIC DNA]</scope>
    <source>
        <strain evidence="12">DSM 29961</strain>
    </source>
</reference>
<keyword evidence="4 11" id="KW-0858">Xylan degradation</keyword>
<dbReference type="GO" id="GO:0031176">
    <property type="term" value="F:endo-1,4-beta-xylanase activity"/>
    <property type="evidence" value="ECO:0007669"/>
    <property type="project" value="UniProtKB-EC"/>
</dbReference>
<protein>
    <recommendedName>
        <fullName evidence="3">endo-1,4-beta-xylanase</fullName>
        <ecNumber evidence="3">3.2.1.8</ecNumber>
    </recommendedName>
</protein>
<dbReference type="PANTHER" id="PTHR31490:SF88">
    <property type="entry name" value="BETA-XYLANASE"/>
    <property type="match status" value="1"/>
</dbReference>
<comment type="catalytic activity">
    <reaction evidence="1">
        <text>Endohydrolysis of (1-&gt;4)-beta-D-xylosidic linkages in xylans.</text>
        <dbReference type="EC" id="3.2.1.8"/>
    </reaction>
</comment>
<dbReference type="InterPro" id="IPR044846">
    <property type="entry name" value="GH10"/>
</dbReference>
<name>A0A286GW46_9BACT</name>
<evidence type="ECO:0000313" key="11">
    <source>
        <dbReference type="EMBL" id="SOD99299.1"/>
    </source>
</evidence>
<proteinExistence type="inferred from homology"/>
<evidence type="ECO:0000256" key="4">
    <source>
        <dbReference type="ARBA" id="ARBA00022651"/>
    </source>
</evidence>
<keyword evidence="9" id="KW-0624">Polysaccharide degradation</keyword>
<dbReference type="EC" id="3.2.1.8" evidence="3"/>
<organism evidence="11 12">
    <name type="scientific">Spirosoma fluviale</name>
    <dbReference type="NCBI Taxonomy" id="1597977"/>
    <lineage>
        <taxon>Bacteria</taxon>
        <taxon>Pseudomonadati</taxon>
        <taxon>Bacteroidota</taxon>
        <taxon>Cytophagia</taxon>
        <taxon>Cytophagales</taxon>
        <taxon>Cytophagaceae</taxon>
        <taxon>Spirosoma</taxon>
    </lineage>
</organism>
<evidence type="ECO:0000256" key="6">
    <source>
        <dbReference type="ARBA" id="ARBA00022801"/>
    </source>
</evidence>